<dbReference type="EMBL" id="CP009285">
    <property type="protein sequence ID" value="AIQ61502.1"/>
    <property type="molecule type" value="Genomic_DNA"/>
</dbReference>
<organism evidence="3 4">
    <name type="scientific">Paenibacillus borealis</name>
    <dbReference type="NCBI Taxonomy" id="160799"/>
    <lineage>
        <taxon>Bacteria</taxon>
        <taxon>Bacillati</taxon>
        <taxon>Bacillota</taxon>
        <taxon>Bacilli</taxon>
        <taxon>Bacillales</taxon>
        <taxon>Paenibacillaceae</taxon>
        <taxon>Paenibacillus</taxon>
    </lineage>
</organism>
<keyword evidence="1" id="KW-0732">Signal</keyword>
<dbReference type="InterPro" id="IPR036582">
    <property type="entry name" value="Mao_N_sf"/>
</dbReference>
<evidence type="ECO:0000313" key="4">
    <source>
        <dbReference type="Proteomes" id="UP000029518"/>
    </source>
</evidence>
<keyword evidence="4" id="KW-1185">Reference proteome</keyword>
<dbReference type="HOGENOM" id="CLU_857045_0_0_9"/>
<dbReference type="SUPFAM" id="SSF55383">
    <property type="entry name" value="Copper amine oxidase, domain N"/>
    <property type="match status" value="1"/>
</dbReference>
<accession>A0A089LKU4</accession>
<dbReference type="InterPro" id="IPR012854">
    <property type="entry name" value="Cu_amine_oxidase-like_N"/>
</dbReference>
<feature type="domain" description="Copper amine oxidase-like N-terminal" evidence="2">
    <location>
        <begin position="69"/>
        <end position="157"/>
    </location>
</feature>
<reference evidence="3" key="1">
    <citation type="submission" date="2014-08" db="EMBL/GenBank/DDBJ databases">
        <title>Comparative genomics of the Paenibacillus odorifer group.</title>
        <authorList>
            <person name="den Bakker H.C."/>
            <person name="Tsai Y.-C.Y.-C."/>
            <person name="Martin N."/>
            <person name="Korlach J."/>
            <person name="Wiedmann M."/>
        </authorList>
    </citation>
    <scope>NUCLEOTIDE SEQUENCE [LARGE SCALE GENOMIC DNA]</scope>
    <source>
        <strain evidence="3">DSM 13188</strain>
    </source>
</reference>
<dbReference type="Gene3D" id="3.30.457.10">
    <property type="entry name" value="Copper amine oxidase-like, N-terminal domain"/>
    <property type="match status" value="1"/>
</dbReference>
<dbReference type="AlphaFoldDB" id="A0A089LKU4"/>
<dbReference type="Proteomes" id="UP000029518">
    <property type="component" value="Chromosome"/>
</dbReference>
<dbReference type="Pfam" id="PF07833">
    <property type="entry name" value="Cu_amine_oxidN1"/>
    <property type="match status" value="1"/>
</dbReference>
<name>A0A089LKU4_PAEBO</name>
<proteinExistence type="predicted"/>
<evidence type="ECO:0000259" key="2">
    <source>
        <dbReference type="Pfam" id="PF07833"/>
    </source>
</evidence>
<feature type="chain" id="PRO_5001846523" description="Copper amine oxidase-like N-terminal domain-containing protein" evidence="1">
    <location>
        <begin position="26"/>
        <end position="345"/>
    </location>
</feature>
<evidence type="ECO:0000313" key="3">
    <source>
        <dbReference type="EMBL" id="AIQ61502.1"/>
    </source>
</evidence>
<dbReference type="OrthoDB" id="2029085at2"/>
<dbReference type="KEGG" id="pbd:PBOR_34825"/>
<feature type="signal peptide" evidence="1">
    <location>
        <begin position="1"/>
        <end position="25"/>
    </location>
</feature>
<gene>
    <name evidence="3" type="ORF">PBOR_34825</name>
</gene>
<protein>
    <recommendedName>
        <fullName evidence="2">Copper amine oxidase-like N-terminal domain-containing protein</fullName>
    </recommendedName>
</protein>
<sequence length="345" mass="36084">MKTSLRTSAALLTLSLALTTGVVSAAPAATNSNQTKAAQSKAGTSLSTYSIAINGAAITDTGFQPSGTKEPLIPLRTVAESLGFKITWNTATKAVDLNKGNIFTTVKSGQDRYVINKMYTSLGTAPLTKADKLYVPASFVSEVLHQTVSVEGKNIVITSAAEHVLETGVITAIRNSGNTSSIQIKGTGTAGIVLNVSGDTVYEKADGTKLALADLQIGMTVEAEHAMFATLSLPPQTPAYRITVQDTKVQADVLGTEGSLEEIIKAEDSSLSLRIKGNALSDLSQSEIVLRLTDDTLLVNESGEAVEQSALVQGNTVIGFYSPVMTRSLPPIGTALKVVVETVQP</sequence>
<evidence type="ECO:0000256" key="1">
    <source>
        <dbReference type="SAM" id="SignalP"/>
    </source>
</evidence>
<dbReference type="RefSeq" id="WP_042218356.1">
    <property type="nucleotide sequence ID" value="NZ_CP009285.1"/>
</dbReference>